<evidence type="ECO:0000313" key="9">
    <source>
        <dbReference type="Proteomes" id="UP001319827"/>
    </source>
</evidence>
<dbReference type="InterPro" id="IPR036280">
    <property type="entry name" value="Multihaem_cyt_sf"/>
</dbReference>
<evidence type="ECO:0000256" key="5">
    <source>
        <dbReference type="ARBA" id="ARBA00023004"/>
    </source>
</evidence>
<feature type="domain" description="Cytochrome c" evidence="7">
    <location>
        <begin position="148"/>
        <end position="230"/>
    </location>
</feature>
<evidence type="ECO:0000313" key="8">
    <source>
        <dbReference type="EMBL" id="BCR05084.1"/>
    </source>
</evidence>
<feature type="domain" description="Cytochrome c" evidence="7">
    <location>
        <begin position="246"/>
        <end position="337"/>
    </location>
</feature>
<keyword evidence="4" id="KW-0249">Electron transport</keyword>
<dbReference type="RefSeq" id="WP_221248513.1">
    <property type="nucleotide sequence ID" value="NZ_AP024355.1"/>
</dbReference>
<proteinExistence type="predicted"/>
<name>A0ABM8HSZ9_9BACT</name>
<dbReference type="InterPro" id="IPR036909">
    <property type="entry name" value="Cyt_c-like_dom_sf"/>
</dbReference>
<evidence type="ECO:0000259" key="7">
    <source>
        <dbReference type="PROSITE" id="PS51007"/>
    </source>
</evidence>
<keyword evidence="3 6" id="KW-0479">Metal-binding</keyword>
<keyword evidence="2 6" id="KW-0349">Heme</keyword>
<reference evidence="8 9" key="1">
    <citation type="journal article" date="2016" name="C (Basel)">
        <title>Selective Growth of and Electricity Production by Marine Exoelectrogenic Bacteria in Self-Aggregated Hydrogel of Microbially Reduced Graphene Oxide.</title>
        <authorList>
            <person name="Yoshida N."/>
            <person name="Goto Y."/>
            <person name="Miyata Y."/>
        </authorList>
    </citation>
    <scope>NUCLEOTIDE SEQUENCE [LARGE SCALE GENOMIC DNA]</scope>
    <source>
        <strain evidence="8 9">NIT-T3</strain>
    </source>
</reference>
<accession>A0ABM8HSZ9</accession>
<evidence type="ECO:0000256" key="1">
    <source>
        <dbReference type="ARBA" id="ARBA00022448"/>
    </source>
</evidence>
<keyword evidence="9" id="KW-1185">Reference proteome</keyword>
<dbReference type="Pfam" id="PF13442">
    <property type="entry name" value="Cytochrome_CBB3"/>
    <property type="match status" value="2"/>
</dbReference>
<dbReference type="SUPFAM" id="SSF48695">
    <property type="entry name" value="Multiheme cytochromes"/>
    <property type="match status" value="1"/>
</dbReference>
<feature type="domain" description="Cytochrome c" evidence="7">
    <location>
        <begin position="452"/>
        <end position="540"/>
    </location>
</feature>
<gene>
    <name evidence="8" type="ORF">DESUT3_21530</name>
</gene>
<reference evidence="8 9" key="2">
    <citation type="journal article" date="2021" name="Int. J. Syst. Evol. Microbiol.">
        <title>Isolation and Polyphasic Characterization of Desulfuromonas versatilis sp. Nov., an Electrogenic Bacteria Capable of Versatile Metabolism Isolated from a Graphene Oxide-Reducing Enrichment Culture.</title>
        <authorList>
            <person name="Xie L."/>
            <person name="Yoshida N."/>
            <person name="Ishii S."/>
            <person name="Meng L."/>
        </authorList>
    </citation>
    <scope>NUCLEOTIDE SEQUENCE [LARGE SCALE GENOMIC DNA]</scope>
    <source>
        <strain evidence="8 9">NIT-T3</strain>
    </source>
</reference>
<feature type="domain" description="Cytochrome c" evidence="7">
    <location>
        <begin position="341"/>
        <end position="430"/>
    </location>
</feature>
<dbReference type="EMBL" id="AP024355">
    <property type="protein sequence ID" value="BCR05084.1"/>
    <property type="molecule type" value="Genomic_DNA"/>
</dbReference>
<dbReference type="PROSITE" id="PS51007">
    <property type="entry name" value="CYTC"/>
    <property type="match status" value="4"/>
</dbReference>
<keyword evidence="1" id="KW-0813">Transport</keyword>
<dbReference type="InterPro" id="IPR051811">
    <property type="entry name" value="Cytochrome_c550/c551-like"/>
</dbReference>
<sequence length="549" mass="59762">MKTPPDIPRWINPLLVLAALALLTVVVAALALERRGGHHPDRQIADITVNLAGSTVREHCTTCHPGGALHPAHDQAGNDSARKHPDIAPHSIDTLGCTGCHLGEGMAMDQVLSHGLPGGLGARQVLKGKQLQASCFTCHPVAPLAGAEKAWQGYQLFLSRACDSCHHIAGLQQGGRFGPDLSTIGSHLSLERIIEAIREPDADPVNTIMPRYPLSRGQTEKIAYFLKSRVAEPKFATPMQIQAGLVSLPPWQQVLAEEIPAEATPLARNRCLACHQFGETDGRIAPDLTSIGALRSADYLKTYLAEPNRLVPGSTMPRVQFEEAQSKELLGFLAAQKGELAHQPDPKQLYMHLCQRCHAAAGDGRGLIQPNLANFPRAFAGNAEFFRSVPDPRIVESVRKGVAGTSMPPYEYLLKPQAIEAVIDLIYNAFVGVARDDKSTFAPLPEKPESLLSQDETDELFDRRCSACHGRAGTGRGPRHLEFLPRPRNLTNTPYFAALPNGRIARAIYDGVPGTGMASFRNELGAQELWSLVYRVREFSQTSNMDGKR</sequence>
<protein>
    <submittedName>
        <fullName evidence="8">C-type cytochrome</fullName>
    </submittedName>
</protein>
<dbReference type="SUPFAM" id="SSF46626">
    <property type="entry name" value="Cytochrome c"/>
    <property type="match status" value="4"/>
</dbReference>
<dbReference type="PANTHER" id="PTHR37823:SF1">
    <property type="entry name" value="CYTOCHROME C-553-LIKE"/>
    <property type="match status" value="1"/>
</dbReference>
<evidence type="ECO:0000256" key="4">
    <source>
        <dbReference type="ARBA" id="ARBA00022982"/>
    </source>
</evidence>
<dbReference type="Proteomes" id="UP001319827">
    <property type="component" value="Chromosome"/>
</dbReference>
<keyword evidence="5 6" id="KW-0408">Iron</keyword>
<dbReference type="Pfam" id="PF00034">
    <property type="entry name" value="Cytochrom_C"/>
    <property type="match status" value="1"/>
</dbReference>
<evidence type="ECO:0000256" key="2">
    <source>
        <dbReference type="ARBA" id="ARBA00022617"/>
    </source>
</evidence>
<dbReference type="InterPro" id="IPR009056">
    <property type="entry name" value="Cyt_c-like_dom"/>
</dbReference>
<dbReference type="PANTHER" id="PTHR37823">
    <property type="entry name" value="CYTOCHROME C-553-LIKE"/>
    <property type="match status" value="1"/>
</dbReference>
<organism evidence="8 9">
    <name type="scientific">Desulfuromonas versatilis</name>
    <dbReference type="NCBI Taxonomy" id="2802975"/>
    <lineage>
        <taxon>Bacteria</taxon>
        <taxon>Pseudomonadati</taxon>
        <taxon>Thermodesulfobacteriota</taxon>
        <taxon>Desulfuromonadia</taxon>
        <taxon>Desulfuromonadales</taxon>
        <taxon>Desulfuromonadaceae</taxon>
        <taxon>Desulfuromonas</taxon>
    </lineage>
</organism>
<evidence type="ECO:0000256" key="3">
    <source>
        <dbReference type="ARBA" id="ARBA00022723"/>
    </source>
</evidence>
<evidence type="ECO:0000256" key="6">
    <source>
        <dbReference type="PROSITE-ProRule" id="PRU00433"/>
    </source>
</evidence>
<dbReference type="Gene3D" id="1.10.760.10">
    <property type="entry name" value="Cytochrome c-like domain"/>
    <property type="match status" value="4"/>
</dbReference>